<organism evidence="1 2">
    <name type="scientific">Ditylenchus dipsaci</name>
    <dbReference type="NCBI Taxonomy" id="166011"/>
    <lineage>
        <taxon>Eukaryota</taxon>
        <taxon>Metazoa</taxon>
        <taxon>Ecdysozoa</taxon>
        <taxon>Nematoda</taxon>
        <taxon>Chromadorea</taxon>
        <taxon>Rhabditida</taxon>
        <taxon>Tylenchina</taxon>
        <taxon>Tylenchomorpha</taxon>
        <taxon>Sphaerularioidea</taxon>
        <taxon>Anguinidae</taxon>
        <taxon>Anguininae</taxon>
        <taxon>Ditylenchus</taxon>
    </lineage>
</organism>
<name>A0A915EWP3_9BILA</name>
<reference evidence="2" key="1">
    <citation type="submission" date="2022-11" db="UniProtKB">
        <authorList>
            <consortium name="WormBaseParasite"/>
        </authorList>
    </citation>
    <scope>IDENTIFICATION</scope>
</reference>
<evidence type="ECO:0000313" key="1">
    <source>
        <dbReference type="Proteomes" id="UP000887574"/>
    </source>
</evidence>
<dbReference type="WBParaSite" id="jg9819">
    <property type="protein sequence ID" value="jg9819"/>
    <property type="gene ID" value="jg9819"/>
</dbReference>
<accession>A0A915EWP3</accession>
<evidence type="ECO:0000313" key="2">
    <source>
        <dbReference type="WBParaSite" id="jg9819"/>
    </source>
</evidence>
<keyword evidence="1" id="KW-1185">Reference proteome</keyword>
<protein>
    <submittedName>
        <fullName evidence="2">Uncharacterized protein</fullName>
    </submittedName>
</protein>
<proteinExistence type="predicted"/>
<dbReference type="Proteomes" id="UP000887574">
    <property type="component" value="Unplaced"/>
</dbReference>
<sequence>MGKAFKDVFEVDVNCNSWMRMRTANSSMGLMTKIRQKIFRRLISAFPLRVKCVAHSLQLAIVDEFRMCVLPSLAYSKMMDVVRAFRKSPLAIQELDEATGKALLSVSNTRWSYKFWNSALFGARKDVRAIAKSRNMNPPTSIEVEFVLKCVC</sequence>
<dbReference type="AlphaFoldDB" id="A0A915EWP3"/>